<protein>
    <recommendedName>
        <fullName evidence="16">Neutral protease 2</fullName>
        <ecNumber evidence="16">3.4.24.39</ecNumber>
    </recommendedName>
    <alternativeName>
        <fullName evidence="16">Deuterolysin</fullName>
    </alternativeName>
</protein>
<feature type="active site" evidence="13">
    <location>
        <position position="305"/>
    </location>
</feature>
<keyword evidence="20" id="KW-1185">Reference proteome</keyword>
<comment type="caution">
    <text evidence="19">The sequence shown here is derived from an EMBL/GenBank/DDBJ whole genome shotgun (WGS) entry which is preliminary data.</text>
</comment>
<evidence type="ECO:0000256" key="2">
    <source>
        <dbReference type="ARBA" id="ARBA00004613"/>
    </source>
</evidence>
<dbReference type="Gene3D" id="2.60.40.2970">
    <property type="match status" value="1"/>
</dbReference>
<evidence type="ECO:0000256" key="9">
    <source>
        <dbReference type="ARBA" id="ARBA00022801"/>
    </source>
</evidence>
<dbReference type="SMART" id="SM01351">
    <property type="entry name" value="Aspzincin_M35"/>
    <property type="match status" value="1"/>
</dbReference>
<evidence type="ECO:0000256" key="13">
    <source>
        <dbReference type="PIRSR" id="PIRSR601384-1"/>
    </source>
</evidence>
<dbReference type="Pfam" id="PF02102">
    <property type="entry name" value="Peptidase_M35"/>
    <property type="match status" value="1"/>
</dbReference>
<evidence type="ECO:0000256" key="15">
    <source>
        <dbReference type="PIRSR" id="PIRSR601384-3"/>
    </source>
</evidence>
<dbReference type="PANTHER" id="PTHR37016">
    <property type="match status" value="1"/>
</dbReference>
<feature type="disulfide bond" evidence="15">
    <location>
        <begin position="261"/>
        <end position="280"/>
    </location>
</feature>
<keyword evidence="4 16" id="KW-0964">Secreted</keyword>
<dbReference type="InterPro" id="IPR024079">
    <property type="entry name" value="MetalloPept_cat_dom_sf"/>
</dbReference>
<dbReference type="PANTHER" id="PTHR37016:SF3">
    <property type="entry name" value="NEUTRAL PROTEASE 2-RELATED"/>
    <property type="match status" value="1"/>
</dbReference>
<feature type="domain" description="Lysine-specific metallo-endopeptidase" evidence="18">
    <location>
        <begin position="204"/>
        <end position="346"/>
    </location>
</feature>
<name>A0A9P5HHU0_9HYPO</name>
<organism evidence="19 20">
    <name type="scientific">Cylindrodendrum hubeiense</name>
    <dbReference type="NCBI Taxonomy" id="595255"/>
    <lineage>
        <taxon>Eukaryota</taxon>
        <taxon>Fungi</taxon>
        <taxon>Dikarya</taxon>
        <taxon>Ascomycota</taxon>
        <taxon>Pezizomycotina</taxon>
        <taxon>Sordariomycetes</taxon>
        <taxon>Hypocreomycetidae</taxon>
        <taxon>Hypocreales</taxon>
        <taxon>Nectriaceae</taxon>
        <taxon>Cylindrodendrum</taxon>
    </lineage>
</organism>
<dbReference type="OrthoDB" id="412874at2759"/>
<dbReference type="EMBL" id="JAANBB010000023">
    <property type="protein sequence ID" value="KAF7555166.1"/>
    <property type="molecule type" value="Genomic_DNA"/>
</dbReference>
<gene>
    <name evidence="19" type="ORF">G7Z17_g2406</name>
</gene>
<dbReference type="PRINTS" id="PR00768">
    <property type="entry name" value="DEUTEROLYSIN"/>
</dbReference>
<feature type="binding site" evidence="14">
    <location>
        <position position="317"/>
    </location>
    <ligand>
        <name>Zn(2+)</name>
        <dbReference type="ChEBI" id="CHEBI:29105"/>
        <note>catalytic</note>
    </ligand>
</feature>
<dbReference type="GO" id="GO:0046872">
    <property type="term" value="F:metal ion binding"/>
    <property type="evidence" value="ECO:0007669"/>
    <property type="project" value="UniProtKB-KW"/>
</dbReference>
<keyword evidence="10 14" id="KW-0862">Zinc</keyword>
<evidence type="ECO:0000313" key="20">
    <source>
        <dbReference type="Proteomes" id="UP000722485"/>
    </source>
</evidence>
<dbReference type="EC" id="3.4.24.39" evidence="16"/>
<sequence>MKFFSCLSFAALAVAAPANVAQYSTPLDVQLKKLGSSRMKAVVRNLGSSDVTVLRTGSILDRGGVEKVQVSSEEKRVPFAGIRVAISHDNLPKTAFVRVPAGGSVENEFDIAEIHDLSQGGFFDIRARGTFHYARDDSMAISGVIPYHSNHVTTFIDGRGASETYASYRSKRALKRSKVQGCSGEQLTVAENALSGCATRADAAYGAAMNGTDAKMVEYFKKSDQTTRNTVAQVYQKMATECGTTDSGATGYSCSDIDNYCDESGATAYAEVNLGITVYCSPYWTTEAVSNECHSGDQAGITIHEMSHLTQIKGTDDYNGYGYDFVRSLSAEQNINHADTYMLFANAIQVGC</sequence>
<evidence type="ECO:0000259" key="18">
    <source>
        <dbReference type="SMART" id="SM01351"/>
    </source>
</evidence>
<accession>A0A9P5HHU0</accession>
<dbReference type="GO" id="GO:0004222">
    <property type="term" value="F:metalloendopeptidase activity"/>
    <property type="evidence" value="ECO:0007669"/>
    <property type="project" value="InterPro"/>
</dbReference>
<feature type="signal peptide" evidence="17">
    <location>
        <begin position="1"/>
        <end position="15"/>
    </location>
</feature>
<dbReference type="CDD" id="cd11008">
    <property type="entry name" value="M35_deuterolysin_like"/>
    <property type="match status" value="1"/>
</dbReference>
<keyword evidence="12" id="KW-0865">Zymogen</keyword>
<evidence type="ECO:0000256" key="8">
    <source>
        <dbReference type="ARBA" id="ARBA00022729"/>
    </source>
</evidence>
<evidence type="ECO:0000256" key="12">
    <source>
        <dbReference type="ARBA" id="ARBA00023145"/>
    </source>
</evidence>
<dbReference type="GO" id="GO:0005576">
    <property type="term" value="C:extracellular region"/>
    <property type="evidence" value="ECO:0007669"/>
    <property type="project" value="UniProtKB-SubCell"/>
</dbReference>
<feature type="binding site" evidence="14">
    <location>
        <position position="304"/>
    </location>
    <ligand>
        <name>Zn(2+)</name>
        <dbReference type="ChEBI" id="CHEBI:29105"/>
        <note>catalytic</note>
    </ligand>
</feature>
<evidence type="ECO:0000256" key="5">
    <source>
        <dbReference type="ARBA" id="ARBA00022670"/>
    </source>
</evidence>
<evidence type="ECO:0000256" key="11">
    <source>
        <dbReference type="ARBA" id="ARBA00023049"/>
    </source>
</evidence>
<evidence type="ECO:0000256" key="7">
    <source>
        <dbReference type="ARBA" id="ARBA00022723"/>
    </source>
</evidence>
<dbReference type="InterPro" id="IPR001384">
    <property type="entry name" value="Peptidase_M35"/>
</dbReference>
<evidence type="ECO:0000256" key="14">
    <source>
        <dbReference type="PIRSR" id="PIRSR601384-2"/>
    </source>
</evidence>
<dbReference type="InterPro" id="IPR029463">
    <property type="entry name" value="Lys_MEP"/>
</dbReference>
<evidence type="ECO:0000256" key="4">
    <source>
        <dbReference type="ARBA" id="ARBA00022525"/>
    </source>
</evidence>
<keyword evidence="9 16" id="KW-0378">Hydrolase</keyword>
<dbReference type="AlphaFoldDB" id="A0A9P5HHU0"/>
<evidence type="ECO:0000256" key="3">
    <source>
        <dbReference type="ARBA" id="ARBA00010279"/>
    </source>
</evidence>
<comment type="cofactor">
    <cofactor evidence="14 16">
        <name>Zn(2+)</name>
        <dbReference type="ChEBI" id="CHEBI:29105"/>
    </cofactor>
    <text evidence="14 16">Binds 1 zinc ion per subunit.</text>
</comment>
<keyword evidence="8 17" id="KW-0732">Signal</keyword>
<evidence type="ECO:0000256" key="10">
    <source>
        <dbReference type="ARBA" id="ARBA00022833"/>
    </source>
</evidence>
<reference evidence="19" key="1">
    <citation type="submission" date="2020-03" db="EMBL/GenBank/DDBJ databases">
        <title>Draft Genome Sequence of Cylindrodendrum hubeiense.</title>
        <authorList>
            <person name="Buettner E."/>
            <person name="Kellner H."/>
        </authorList>
    </citation>
    <scope>NUCLEOTIDE SEQUENCE</scope>
    <source>
        <strain evidence="19">IHI 201604</strain>
    </source>
</reference>
<dbReference type="InterPro" id="IPR050414">
    <property type="entry name" value="Fungal_M35_metalloproteases"/>
</dbReference>
<comment type="similarity">
    <text evidence="3 16">Belongs to the peptidase M35 family.</text>
</comment>
<keyword evidence="5 16" id="KW-0645">Protease</keyword>
<evidence type="ECO:0000256" key="17">
    <source>
        <dbReference type="SAM" id="SignalP"/>
    </source>
</evidence>
<dbReference type="Proteomes" id="UP000722485">
    <property type="component" value="Unassembled WGS sequence"/>
</dbReference>
<evidence type="ECO:0000256" key="6">
    <source>
        <dbReference type="ARBA" id="ARBA00022685"/>
    </source>
</evidence>
<comment type="function">
    <text evidence="16">Secreted metalloproteinase that allows assimilation of proteinaceous substrates. Shows high activities on basic nuclear substrates such as histone and protamine.</text>
</comment>
<evidence type="ECO:0000256" key="16">
    <source>
        <dbReference type="RuleBase" id="RU361126"/>
    </source>
</evidence>
<feature type="chain" id="PRO_5040475840" description="Neutral protease 2" evidence="17">
    <location>
        <begin position="16"/>
        <end position="352"/>
    </location>
</feature>
<comment type="subcellular location">
    <subcellularLocation>
        <location evidence="2 16">Secreted</location>
    </subcellularLocation>
</comment>
<feature type="binding site" evidence="14">
    <location>
        <position position="308"/>
    </location>
    <ligand>
        <name>Zn(2+)</name>
        <dbReference type="ChEBI" id="CHEBI:29105"/>
        <note>catalytic</note>
    </ligand>
</feature>
<dbReference type="Gene3D" id="3.40.390.10">
    <property type="entry name" value="Collagenase (Catalytic Domain)"/>
    <property type="match status" value="1"/>
</dbReference>
<proteinExistence type="inferred from homology"/>
<evidence type="ECO:0000256" key="1">
    <source>
        <dbReference type="ARBA" id="ARBA00001187"/>
    </source>
</evidence>
<evidence type="ECO:0000313" key="19">
    <source>
        <dbReference type="EMBL" id="KAF7555166.1"/>
    </source>
</evidence>
<keyword evidence="11 16" id="KW-0482">Metalloprotease</keyword>
<comment type="catalytic activity">
    <reaction evidence="1 16">
        <text>Preferential cleavage of bonds with hydrophobic residues in P1'. Also 3-Asn-|-Gln-4 and 8-Gly-|-Ser-9 bonds in insulin B chain.</text>
        <dbReference type="EC" id="3.4.24.39"/>
    </reaction>
</comment>
<dbReference type="GO" id="GO:0006508">
    <property type="term" value="P:proteolysis"/>
    <property type="evidence" value="ECO:0007669"/>
    <property type="project" value="UniProtKB-KW"/>
</dbReference>
<keyword evidence="6 16" id="KW-0165">Cleavage on pair of basic residues</keyword>
<keyword evidence="7 14" id="KW-0479">Metal-binding</keyword>
<dbReference type="SUPFAM" id="SSF55486">
    <property type="entry name" value="Metalloproteases ('zincins'), catalytic domain"/>
    <property type="match status" value="1"/>
</dbReference>
<feature type="disulfide bond" evidence="15">
    <location>
        <begin position="182"/>
        <end position="254"/>
    </location>
</feature>